<feature type="domain" description="Major facilitator superfamily (MFS) profile" evidence="8">
    <location>
        <begin position="12"/>
        <end position="496"/>
    </location>
</feature>
<evidence type="ECO:0000313" key="10">
    <source>
        <dbReference type="Proteomes" id="UP001058860"/>
    </source>
</evidence>
<feature type="transmembrane region" description="Helical" evidence="7">
    <location>
        <begin position="136"/>
        <end position="158"/>
    </location>
</feature>
<keyword evidence="2" id="KW-0813">Transport</keyword>
<dbReference type="PANTHER" id="PTHR42718">
    <property type="entry name" value="MAJOR FACILITATOR SUPERFAMILY MULTIDRUG TRANSPORTER MFSC"/>
    <property type="match status" value="1"/>
</dbReference>
<evidence type="ECO:0000313" key="9">
    <source>
        <dbReference type="EMBL" id="UUY02394.1"/>
    </source>
</evidence>
<evidence type="ECO:0000259" key="8">
    <source>
        <dbReference type="PROSITE" id="PS50850"/>
    </source>
</evidence>
<dbReference type="SUPFAM" id="SSF103473">
    <property type="entry name" value="MFS general substrate transporter"/>
    <property type="match status" value="2"/>
</dbReference>
<evidence type="ECO:0000256" key="5">
    <source>
        <dbReference type="ARBA" id="ARBA00022989"/>
    </source>
</evidence>
<dbReference type="Gene3D" id="1.20.1250.20">
    <property type="entry name" value="MFS general substrate transporter like domains"/>
    <property type="match status" value="1"/>
</dbReference>
<dbReference type="CDD" id="cd17321">
    <property type="entry name" value="MFS_MMR_MDR_like"/>
    <property type="match status" value="1"/>
</dbReference>
<dbReference type="InterPro" id="IPR004638">
    <property type="entry name" value="EmrB-like"/>
</dbReference>
<proteinExistence type="predicted"/>
<dbReference type="EMBL" id="CP088295">
    <property type="protein sequence ID" value="UUY02394.1"/>
    <property type="molecule type" value="Genomic_DNA"/>
</dbReference>
<feature type="transmembrane region" description="Helical" evidence="7">
    <location>
        <begin position="164"/>
        <end position="187"/>
    </location>
</feature>
<accession>A0ABY5PCM5</accession>
<evidence type="ECO:0000256" key="7">
    <source>
        <dbReference type="SAM" id="Phobius"/>
    </source>
</evidence>
<dbReference type="NCBIfam" id="TIGR00711">
    <property type="entry name" value="efflux_EmrB"/>
    <property type="match status" value="1"/>
</dbReference>
<dbReference type="InterPro" id="IPR036259">
    <property type="entry name" value="MFS_trans_sf"/>
</dbReference>
<evidence type="ECO:0000256" key="6">
    <source>
        <dbReference type="ARBA" id="ARBA00023136"/>
    </source>
</evidence>
<keyword evidence="5 7" id="KW-1133">Transmembrane helix</keyword>
<evidence type="ECO:0000256" key="3">
    <source>
        <dbReference type="ARBA" id="ARBA00022475"/>
    </source>
</evidence>
<organism evidence="9 10">
    <name type="scientific">Svornostia abyssi</name>
    <dbReference type="NCBI Taxonomy" id="2898438"/>
    <lineage>
        <taxon>Bacteria</taxon>
        <taxon>Bacillati</taxon>
        <taxon>Actinomycetota</taxon>
        <taxon>Thermoleophilia</taxon>
        <taxon>Solirubrobacterales</taxon>
        <taxon>Baekduiaceae</taxon>
        <taxon>Svornostia</taxon>
    </lineage>
</organism>
<keyword evidence="4 7" id="KW-0812">Transmembrane</keyword>
<dbReference type="Pfam" id="PF07690">
    <property type="entry name" value="MFS_1"/>
    <property type="match status" value="1"/>
</dbReference>
<feature type="transmembrane region" description="Helical" evidence="7">
    <location>
        <begin position="78"/>
        <end position="97"/>
    </location>
</feature>
<sequence>MAASTDSRQRSVLVAMVLALGMLTIDATIVRVALPAIQRELDLSDVAEQWVINAYLLTLGVFVVAGGRLGDLLGRRRIFLMGLGLFTLCSVLSGLAPSGELLIAARAGQGIGAAVMMPGCTAIVTDAYAGPHLGRAMGIMAGTAAAGLSIGPLLGGVILEVVDWRWIFFVNVPIAVVATVLTLRAVPDSRRPDAPPIDYPGLATLGAALTALTLGVMQAQTWGWTSPATLGLIAAGVAGFAVFVAVETRAPVPLIDVRLLRGRAMAAGNFIGFSAQFVVTGLVVLLAIYLQNVLDYSPLATGALLLPLTLPVLVMAPIAGRLADRIAPRTLVGVGMTVLALGTFAIGTAVRADAYLPMLPGLIAVGGGFAVVLTSMTTTIMAAARGADRGMVSGVYTTARDIGASLGVAVMGSLLSTLEAARLADDRLDRVDDERVHALLAGADTALKDVPAAQAAAAQRLANDAFDAAFASTIQITAAVTALGAIAAWVFLTRERPTAAPASPDHAAHLPRA</sequence>
<evidence type="ECO:0000256" key="2">
    <source>
        <dbReference type="ARBA" id="ARBA00022448"/>
    </source>
</evidence>
<evidence type="ECO:0000256" key="4">
    <source>
        <dbReference type="ARBA" id="ARBA00022692"/>
    </source>
</evidence>
<dbReference type="PROSITE" id="PS50850">
    <property type="entry name" value="MFS"/>
    <property type="match status" value="1"/>
</dbReference>
<dbReference type="PRINTS" id="PR01036">
    <property type="entry name" value="TCRTETB"/>
</dbReference>
<feature type="transmembrane region" description="Helical" evidence="7">
    <location>
        <begin position="468"/>
        <end position="492"/>
    </location>
</feature>
<comment type="subcellular location">
    <subcellularLocation>
        <location evidence="1">Cell membrane</location>
        <topology evidence="1">Multi-pass membrane protein</topology>
    </subcellularLocation>
</comment>
<feature type="transmembrane region" description="Helical" evidence="7">
    <location>
        <begin position="224"/>
        <end position="246"/>
    </location>
</feature>
<evidence type="ECO:0000256" key="1">
    <source>
        <dbReference type="ARBA" id="ARBA00004651"/>
    </source>
</evidence>
<dbReference type="RefSeq" id="WP_353862923.1">
    <property type="nucleotide sequence ID" value="NZ_CP088295.1"/>
</dbReference>
<dbReference type="InterPro" id="IPR011701">
    <property type="entry name" value="MFS"/>
</dbReference>
<keyword evidence="10" id="KW-1185">Reference proteome</keyword>
<gene>
    <name evidence="9" type="ORF">LRS13_17020</name>
</gene>
<dbReference type="PANTHER" id="PTHR42718:SF46">
    <property type="entry name" value="BLR6921 PROTEIN"/>
    <property type="match status" value="1"/>
</dbReference>
<feature type="transmembrane region" description="Helical" evidence="7">
    <location>
        <begin position="103"/>
        <end position="124"/>
    </location>
</feature>
<feature type="transmembrane region" description="Helical" evidence="7">
    <location>
        <begin position="296"/>
        <end position="319"/>
    </location>
</feature>
<dbReference type="Gene3D" id="1.20.1720.10">
    <property type="entry name" value="Multidrug resistance protein D"/>
    <property type="match status" value="1"/>
</dbReference>
<keyword evidence="6 7" id="KW-0472">Membrane</keyword>
<reference evidence="10" key="1">
    <citation type="submission" date="2021-11" db="EMBL/GenBank/DDBJ databases">
        <title>Cultivation dependent microbiological survey of springs from the worlds oldest radium mine currently devoted to the extraction of radon-saturated water.</title>
        <authorList>
            <person name="Kapinusova G."/>
            <person name="Smrhova T."/>
            <person name="Strejcek M."/>
            <person name="Suman J."/>
            <person name="Jani K."/>
            <person name="Pajer P."/>
            <person name="Uhlik O."/>
        </authorList>
    </citation>
    <scope>NUCLEOTIDE SEQUENCE [LARGE SCALE GENOMIC DNA]</scope>
    <source>
        <strain evidence="10">J379</strain>
    </source>
</reference>
<protein>
    <submittedName>
        <fullName evidence="9">MFS transporter</fullName>
    </submittedName>
</protein>
<feature type="transmembrane region" description="Helical" evidence="7">
    <location>
        <begin position="331"/>
        <end position="350"/>
    </location>
</feature>
<feature type="transmembrane region" description="Helical" evidence="7">
    <location>
        <begin position="362"/>
        <end position="384"/>
    </location>
</feature>
<feature type="transmembrane region" description="Helical" evidence="7">
    <location>
        <begin position="12"/>
        <end position="37"/>
    </location>
</feature>
<keyword evidence="3" id="KW-1003">Cell membrane</keyword>
<dbReference type="Proteomes" id="UP001058860">
    <property type="component" value="Chromosome"/>
</dbReference>
<name>A0ABY5PCM5_9ACTN</name>
<feature type="transmembrane region" description="Helical" evidence="7">
    <location>
        <begin position="267"/>
        <end position="290"/>
    </location>
</feature>
<feature type="transmembrane region" description="Helical" evidence="7">
    <location>
        <begin position="49"/>
        <end position="66"/>
    </location>
</feature>
<feature type="transmembrane region" description="Helical" evidence="7">
    <location>
        <begin position="199"/>
        <end position="218"/>
    </location>
</feature>
<dbReference type="InterPro" id="IPR020846">
    <property type="entry name" value="MFS_dom"/>
</dbReference>